<sequence>MHSLALLALAPAIALAAPAVVSRASSSTITVLDAAQLQEFTPFAFFAAAAYCDTRLTTNWSCGPNCEGVADFIPTATGGDGSLVQFWFVGYYPQLNSVVVGHQGTKPANILPLLTDANFILEKPDEDTFPGLAAAGVMMHNGFHDQHQLTYGDILPAVQQTMADYNTTSVILAGHSLGAALSVLDGIALKIAMPDASFRIATFGQPRLGNKAFADYVDAHFPGTIRMTNKRDLVPTIPGRFLGYAHFSGEVHIKSDDSIVLCHGQDNTGCIIKDVPSIFSGDVTLHKGPYLGVIMKCPANDNIPAVVAPPTRNTGTGSGSGDIVGDILDVIGNL</sequence>
<evidence type="ECO:0000256" key="3">
    <source>
        <dbReference type="ARBA" id="ARBA00047591"/>
    </source>
</evidence>
<keyword evidence="1" id="KW-1015">Disulfide bond</keyword>
<dbReference type="STRING" id="1314781.A0A165N0P4"/>
<gene>
    <name evidence="7" type="ORF">EXIGLDRAFT_723188</name>
</gene>
<protein>
    <submittedName>
        <fullName evidence="7">Lipase class 3 family protein</fullName>
    </submittedName>
</protein>
<dbReference type="EMBL" id="KV425904">
    <property type="protein sequence ID" value="KZW00038.1"/>
    <property type="molecule type" value="Genomic_DNA"/>
</dbReference>
<keyword evidence="8" id="KW-1185">Reference proteome</keyword>
<dbReference type="InParanoid" id="A0A165N0P4"/>
<dbReference type="PANTHER" id="PTHR45856:SF25">
    <property type="entry name" value="FUNGAL LIPASE-LIKE DOMAIN-CONTAINING PROTEIN"/>
    <property type="match status" value="1"/>
</dbReference>
<evidence type="ECO:0000313" key="7">
    <source>
        <dbReference type="EMBL" id="KZW00038.1"/>
    </source>
</evidence>
<feature type="domain" description="Fungal lipase-type" evidence="6">
    <location>
        <begin position="99"/>
        <end position="240"/>
    </location>
</feature>
<evidence type="ECO:0000256" key="1">
    <source>
        <dbReference type="ARBA" id="ARBA00023157"/>
    </source>
</evidence>
<organism evidence="7 8">
    <name type="scientific">Exidia glandulosa HHB12029</name>
    <dbReference type="NCBI Taxonomy" id="1314781"/>
    <lineage>
        <taxon>Eukaryota</taxon>
        <taxon>Fungi</taxon>
        <taxon>Dikarya</taxon>
        <taxon>Basidiomycota</taxon>
        <taxon>Agaricomycotina</taxon>
        <taxon>Agaricomycetes</taxon>
        <taxon>Auriculariales</taxon>
        <taxon>Exidiaceae</taxon>
        <taxon>Exidia</taxon>
    </lineage>
</organism>
<evidence type="ECO:0000256" key="4">
    <source>
        <dbReference type="ARBA" id="ARBA00048461"/>
    </source>
</evidence>
<dbReference type="AlphaFoldDB" id="A0A165N0P4"/>
<dbReference type="InterPro" id="IPR029058">
    <property type="entry name" value="AB_hydrolase_fold"/>
</dbReference>
<accession>A0A165N0P4</accession>
<dbReference type="CDD" id="cd00519">
    <property type="entry name" value="Lipase_3"/>
    <property type="match status" value="1"/>
</dbReference>
<evidence type="ECO:0000256" key="5">
    <source>
        <dbReference type="SAM" id="SignalP"/>
    </source>
</evidence>
<evidence type="ECO:0000256" key="2">
    <source>
        <dbReference type="ARBA" id="ARBA00043996"/>
    </source>
</evidence>
<dbReference type="InterPro" id="IPR002921">
    <property type="entry name" value="Fungal_lipase-type"/>
</dbReference>
<evidence type="ECO:0000313" key="8">
    <source>
        <dbReference type="Proteomes" id="UP000077266"/>
    </source>
</evidence>
<feature type="signal peptide" evidence="5">
    <location>
        <begin position="1"/>
        <end position="16"/>
    </location>
</feature>
<dbReference type="PANTHER" id="PTHR45856">
    <property type="entry name" value="ALPHA/BETA-HYDROLASES SUPERFAMILY PROTEIN"/>
    <property type="match status" value="1"/>
</dbReference>
<dbReference type="SUPFAM" id="SSF53474">
    <property type="entry name" value="alpha/beta-Hydrolases"/>
    <property type="match status" value="1"/>
</dbReference>
<comment type="catalytic activity">
    <reaction evidence="4">
        <text>a monoacylglycerol + H2O = glycerol + a fatty acid + H(+)</text>
        <dbReference type="Rhea" id="RHEA:15245"/>
        <dbReference type="ChEBI" id="CHEBI:15377"/>
        <dbReference type="ChEBI" id="CHEBI:15378"/>
        <dbReference type="ChEBI" id="CHEBI:17408"/>
        <dbReference type="ChEBI" id="CHEBI:17754"/>
        <dbReference type="ChEBI" id="CHEBI:28868"/>
    </reaction>
</comment>
<dbReference type="GO" id="GO:0006629">
    <property type="term" value="P:lipid metabolic process"/>
    <property type="evidence" value="ECO:0007669"/>
    <property type="project" value="InterPro"/>
</dbReference>
<dbReference type="Proteomes" id="UP000077266">
    <property type="component" value="Unassembled WGS sequence"/>
</dbReference>
<proteinExistence type="inferred from homology"/>
<dbReference type="Gene3D" id="3.40.50.1820">
    <property type="entry name" value="alpha/beta hydrolase"/>
    <property type="match status" value="1"/>
</dbReference>
<dbReference type="InterPro" id="IPR051218">
    <property type="entry name" value="Sec_MonoDiacylglyc_Lipase"/>
</dbReference>
<name>A0A165N0P4_EXIGL</name>
<evidence type="ECO:0000259" key="6">
    <source>
        <dbReference type="Pfam" id="PF01764"/>
    </source>
</evidence>
<dbReference type="OrthoDB" id="426718at2759"/>
<dbReference type="Pfam" id="PF01764">
    <property type="entry name" value="Lipase_3"/>
    <property type="match status" value="1"/>
</dbReference>
<keyword evidence="5" id="KW-0732">Signal</keyword>
<comment type="catalytic activity">
    <reaction evidence="3">
        <text>a diacylglycerol + H2O = a monoacylglycerol + a fatty acid + H(+)</text>
        <dbReference type="Rhea" id="RHEA:32731"/>
        <dbReference type="ChEBI" id="CHEBI:15377"/>
        <dbReference type="ChEBI" id="CHEBI:15378"/>
        <dbReference type="ChEBI" id="CHEBI:17408"/>
        <dbReference type="ChEBI" id="CHEBI:18035"/>
        <dbReference type="ChEBI" id="CHEBI:28868"/>
    </reaction>
</comment>
<feature type="chain" id="PRO_5007862806" evidence="5">
    <location>
        <begin position="17"/>
        <end position="334"/>
    </location>
</feature>
<reference evidence="7 8" key="1">
    <citation type="journal article" date="2016" name="Mol. Biol. Evol.">
        <title>Comparative Genomics of Early-Diverging Mushroom-Forming Fungi Provides Insights into the Origins of Lignocellulose Decay Capabilities.</title>
        <authorList>
            <person name="Nagy L.G."/>
            <person name="Riley R."/>
            <person name="Tritt A."/>
            <person name="Adam C."/>
            <person name="Daum C."/>
            <person name="Floudas D."/>
            <person name="Sun H."/>
            <person name="Yadav J.S."/>
            <person name="Pangilinan J."/>
            <person name="Larsson K.H."/>
            <person name="Matsuura K."/>
            <person name="Barry K."/>
            <person name="Labutti K."/>
            <person name="Kuo R."/>
            <person name="Ohm R.A."/>
            <person name="Bhattacharya S.S."/>
            <person name="Shirouzu T."/>
            <person name="Yoshinaga Y."/>
            <person name="Martin F.M."/>
            <person name="Grigoriev I.V."/>
            <person name="Hibbett D.S."/>
        </authorList>
    </citation>
    <scope>NUCLEOTIDE SEQUENCE [LARGE SCALE GENOMIC DNA]</scope>
    <source>
        <strain evidence="7 8">HHB12029</strain>
    </source>
</reference>
<comment type="similarity">
    <text evidence="2">Belongs to the AB hydrolase superfamily. Lipase family. Class 3 subfamily.</text>
</comment>